<evidence type="ECO:0000313" key="1">
    <source>
        <dbReference type="EMBL" id="RZS91550.1"/>
    </source>
</evidence>
<organism evidence="1 2">
    <name type="scientific">Motilibacter rhizosphaerae</name>
    <dbReference type="NCBI Taxonomy" id="598652"/>
    <lineage>
        <taxon>Bacteria</taxon>
        <taxon>Bacillati</taxon>
        <taxon>Actinomycetota</taxon>
        <taxon>Actinomycetes</taxon>
        <taxon>Motilibacterales</taxon>
        <taxon>Motilibacteraceae</taxon>
        <taxon>Motilibacter</taxon>
    </lineage>
</organism>
<proteinExistence type="predicted"/>
<keyword evidence="2" id="KW-1185">Reference proteome</keyword>
<dbReference type="EMBL" id="SGXD01000001">
    <property type="protein sequence ID" value="RZS91550.1"/>
    <property type="molecule type" value="Genomic_DNA"/>
</dbReference>
<protein>
    <submittedName>
        <fullName evidence="1">Uncharacterized protein</fullName>
    </submittedName>
</protein>
<dbReference type="Proteomes" id="UP000293638">
    <property type="component" value="Unassembled WGS sequence"/>
</dbReference>
<name>A0A4Q7NX21_9ACTN</name>
<evidence type="ECO:0000313" key="2">
    <source>
        <dbReference type="Proteomes" id="UP000293638"/>
    </source>
</evidence>
<accession>A0A4Q7NX21</accession>
<dbReference type="AlphaFoldDB" id="A0A4Q7NX21"/>
<sequence>MLPLPPVDPRELRLALRAVARRADRWTLEQFTPPSARR</sequence>
<comment type="caution">
    <text evidence="1">The sequence shown here is derived from an EMBL/GenBank/DDBJ whole genome shotgun (WGS) entry which is preliminary data.</text>
</comment>
<reference evidence="1 2" key="1">
    <citation type="submission" date="2019-02" db="EMBL/GenBank/DDBJ databases">
        <title>Genomic Encyclopedia of Type Strains, Phase IV (KMG-IV): sequencing the most valuable type-strain genomes for metagenomic binning, comparative biology and taxonomic classification.</title>
        <authorList>
            <person name="Goeker M."/>
        </authorList>
    </citation>
    <scope>NUCLEOTIDE SEQUENCE [LARGE SCALE GENOMIC DNA]</scope>
    <source>
        <strain evidence="1 2">DSM 45622</strain>
    </source>
</reference>
<gene>
    <name evidence="1" type="ORF">EV189_0792</name>
</gene>